<keyword evidence="3" id="KW-1185">Reference proteome</keyword>
<name>A0A553P327_TIGCA</name>
<dbReference type="AlphaFoldDB" id="A0A553P327"/>
<sequence>MVSVMPPNLGGFFNNSFYSGVTRGHSSYVSMDSASQYWPQNGGEPYDMSKGSGGPPKVRSRREKLQSSVMMMPSEAVIGKSATLYVDCSVEYELPKIPKIPSDSLPLLKVCPGYERPKANLQTQLEHPSPLTPSEEFLYNKDQQLYFQQRSAAMWPAYATSSWLPCGGNSSYPFMMSTPYPSPYMTPLGMAPMNSSNNNNNSNNNNSNNNNNNNGSVPCGCTACRGAAASKVAPVMSAAYPVTKEFMIHSGRYRSV</sequence>
<evidence type="ECO:0000256" key="1">
    <source>
        <dbReference type="SAM" id="MobiDB-lite"/>
    </source>
</evidence>
<evidence type="ECO:0000313" key="2">
    <source>
        <dbReference type="EMBL" id="TRY72098.1"/>
    </source>
</evidence>
<reference evidence="2 3" key="1">
    <citation type="journal article" date="2018" name="Nat. Ecol. Evol.">
        <title>Genomic signatures of mitonuclear coevolution across populations of Tigriopus californicus.</title>
        <authorList>
            <person name="Barreto F.S."/>
            <person name="Watson E.T."/>
            <person name="Lima T.G."/>
            <person name="Willett C.S."/>
            <person name="Edmands S."/>
            <person name="Li W."/>
            <person name="Burton R.S."/>
        </authorList>
    </citation>
    <scope>NUCLEOTIDE SEQUENCE [LARGE SCALE GENOMIC DNA]</scope>
    <source>
        <strain evidence="2 3">San Diego</strain>
    </source>
</reference>
<feature type="region of interest" description="Disordered" evidence="1">
    <location>
        <begin position="40"/>
        <end position="61"/>
    </location>
</feature>
<accession>A0A553P327</accession>
<feature type="compositionally biased region" description="Low complexity" evidence="1">
    <location>
        <begin position="194"/>
        <end position="211"/>
    </location>
</feature>
<dbReference type="EMBL" id="VCGU01000008">
    <property type="protein sequence ID" value="TRY72098.1"/>
    <property type="molecule type" value="Genomic_DNA"/>
</dbReference>
<protein>
    <submittedName>
        <fullName evidence="2">Uncharacterized protein</fullName>
    </submittedName>
</protein>
<organism evidence="2 3">
    <name type="scientific">Tigriopus californicus</name>
    <name type="common">Marine copepod</name>
    <dbReference type="NCBI Taxonomy" id="6832"/>
    <lineage>
        <taxon>Eukaryota</taxon>
        <taxon>Metazoa</taxon>
        <taxon>Ecdysozoa</taxon>
        <taxon>Arthropoda</taxon>
        <taxon>Crustacea</taxon>
        <taxon>Multicrustacea</taxon>
        <taxon>Hexanauplia</taxon>
        <taxon>Copepoda</taxon>
        <taxon>Harpacticoida</taxon>
        <taxon>Harpacticidae</taxon>
        <taxon>Tigriopus</taxon>
    </lineage>
</organism>
<proteinExistence type="predicted"/>
<feature type="region of interest" description="Disordered" evidence="1">
    <location>
        <begin position="191"/>
        <end position="211"/>
    </location>
</feature>
<evidence type="ECO:0000313" key="3">
    <source>
        <dbReference type="Proteomes" id="UP000318571"/>
    </source>
</evidence>
<dbReference type="Proteomes" id="UP000318571">
    <property type="component" value="Chromosome 7"/>
</dbReference>
<comment type="caution">
    <text evidence="2">The sequence shown here is derived from an EMBL/GenBank/DDBJ whole genome shotgun (WGS) entry which is preliminary data.</text>
</comment>
<gene>
    <name evidence="2" type="ORF">TCAL_16193</name>
</gene>